<protein>
    <recommendedName>
        <fullName evidence="4">COP9 signalosome complex subunit 3</fullName>
    </recommendedName>
</protein>
<evidence type="ECO:0000256" key="7">
    <source>
        <dbReference type="ARBA" id="ARBA00023242"/>
    </source>
</evidence>
<dbReference type="InterPro" id="IPR036390">
    <property type="entry name" value="WH_DNA-bd_sf"/>
</dbReference>
<dbReference type="EMBL" id="CAXHTA020000019">
    <property type="protein sequence ID" value="CAL5228996.1"/>
    <property type="molecule type" value="Genomic_DNA"/>
</dbReference>
<dbReference type="Pfam" id="PF01399">
    <property type="entry name" value="PCI"/>
    <property type="match status" value="1"/>
</dbReference>
<keyword evidence="5" id="KW-0963">Cytoplasm</keyword>
<evidence type="ECO:0000256" key="6">
    <source>
        <dbReference type="ARBA" id="ARBA00022790"/>
    </source>
</evidence>
<evidence type="ECO:0000256" key="1">
    <source>
        <dbReference type="ARBA" id="ARBA00004123"/>
    </source>
</evidence>
<name>A0ABP1G9U7_9CHLO</name>
<gene>
    <name evidence="9" type="primary">g12236</name>
    <name evidence="9" type="ORF">VP750_LOCUS10902</name>
</gene>
<accession>A0ABP1G9U7</accession>
<dbReference type="SMART" id="SM00088">
    <property type="entry name" value="PINT"/>
    <property type="match status" value="1"/>
</dbReference>
<dbReference type="Proteomes" id="UP001497392">
    <property type="component" value="Unassembled WGS sequence"/>
</dbReference>
<evidence type="ECO:0000313" key="9">
    <source>
        <dbReference type="EMBL" id="CAL5228996.1"/>
    </source>
</evidence>
<keyword evidence="7" id="KW-0539">Nucleus</keyword>
<evidence type="ECO:0000256" key="4">
    <source>
        <dbReference type="ARBA" id="ARBA00014878"/>
    </source>
</evidence>
<dbReference type="InterPro" id="IPR050756">
    <property type="entry name" value="CSN3"/>
</dbReference>
<dbReference type="Pfam" id="PF22788">
    <property type="entry name" value="COP9_hel_rpt"/>
    <property type="match status" value="1"/>
</dbReference>
<dbReference type="SUPFAM" id="SSF46785">
    <property type="entry name" value="Winged helix' DNA-binding domain"/>
    <property type="match status" value="1"/>
</dbReference>
<comment type="similarity">
    <text evidence="3">Belongs to the CSN3 family.</text>
</comment>
<sequence length="418" mass="46060">MQYWQTHQSIAQQSADVLDTALRSLSPVSQPLAHLLVLDCRGGQQLPQHPDEAFIRLAIAFLTQCEAAQMTQIRSAPEKLVSLSHKLRDHLLLLQRPQRGIIALRTAIATFATSPGLITPLHADLFLLCIVSKHYSAALPALDQEFDDVDPKTTGMTARHFLLFCYYGGMIYTGLKEHEKALTMFLFATTAPTMVVNAITMAAFRKHVLVSLIHTGTTKPLPKYAPTSVARAVKSECAPYLELASAYSKSSDEAVNKVLASHGQTFHEDGNAGLLKQALAARQMRHTQRLTQTYLTLSLADIARHVGLASPQEAEQHILRMVDAGEVYAQIDEAASTVRFLQDPERYDSASVVQRLDSQMQRAMALGERIRAINNKISCDKAYLNKASGKGKQSTWEDQADLALGRDLGGEMSYSFNA</sequence>
<dbReference type="InterPro" id="IPR000717">
    <property type="entry name" value="PCI_dom"/>
</dbReference>
<feature type="domain" description="PCI" evidence="8">
    <location>
        <begin position="177"/>
        <end position="345"/>
    </location>
</feature>
<evidence type="ECO:0000256" key="3">
    <source>
        <dbReference type="ARBA" id="ARBA00007084"/>
    </source>
</evidence>
<reference evidence="9 10" key="1">
    <citation type="submission" date="2024-06" db="EMBL/GenBank/DDBJ databases">
        <authorList>
            <person name="Kraege A."/>
            <person name="Thomma B."/>
        </authorList>
    </citation>
    <scope>NUCLEOTIDE SEQUENCE [LARGE SCALE GENOMIC DNA]</scope>
</reference>
<evidence type="ECO:0000256" key="2">
    <source>
        <dbReference type="ARBA" id="ARBA00004496"/>
    </source>
</evidence>
<evidence type="ECO:0000259" key="8">
    <source>
        <dbReference type="PROSITE" id="PS50250"/>
    </source>
</evidence>
<evidence type="ECO:0000256" key="5">
    <source>
        <dbReference type="ARBA" id="ARBA00022490"/>
    </source>
</evidence>
<dbReference type="PROSITE" id="PS50250">
    <property type="entry name" value="PCI"/>
    <property type="match status" value="1"/>
</dbReference>
<dbReference type="PANTHER" id="PTHR10758">
    <property type="entry name" value="26S PROTEASOME NON-ATPASE REGULATORY SUBUNIT 3/COP9 SIGNALOSOME COMPLEX SUBUNIT 3"/>
    <property type="match status" value="1"/>
</dbReference>
<comment type="caution">
    <text evidence="9">The sequence shown here is derived from an EMBL/GenBank/DDBJ whole genome shotgun (WGS) entry which is preliminary data.</text>
</comment>
<dbReference type="PANTHER" id="PTHR10758:SF1">
    <property type="entry name" value="COP9 SIGNALOSOME COMPLEX SUBUNIT 3"/>
    <property type="match status" value="1"/>
</dbReference>
<proteinExistence type="inferred from homology"/>
<evidence type="ECO:0000313" key="10">
    <source>
        <dbReference type="Proteomes" id="UP001497392"/>
    </source>
</evidence>
<keyword evidence="10" id="KW-1185">Reference proteome</keyword>
<dbReference type="InterPro" id="IPR055089">
    <property type="entry name" value="COP9_N"/>
</dbReference>
<comment type="subcellular location">
    <subcellularLocation>
        <location evidence="2">Cytoplasm</location>
    </subcellularLocation>
    <subcellularLocation>
        <location evidence="1">Nucleus</location>
    </subcellularLocation>
</comment>
<organism evidence="9 10">
    <name type="scientific">Coccomyxa viridis</name>
    <dbReference type="NCBI Taxonomy" id="1274662"/>
    <lineage>
        <taxon>Eukaryota</taxon>
        <taxon>Viridiplantae</taxon>
        <taxon>Chlorophyta</taxon>
        <taxon>core chlorophytes</taxon>
        <taxon>Trebouxiophyceae</taxon>
        <taxon>Trebouxiophyceae incertae sedis</taxon>
        <taxon>Coccomyxaceae</taxon>
        <taxon>Coccomyxa</taxon>
    </lineage>
</organism>
<keyword evidence="6" id="KW-0736">Signalosome</keyword>